<gene>
    <name evidence="1" type="ORF">CMsap09_02030</name>
</gene>
<evidence type="ECO:0000313" key="1">
    <source>
        <dbReference type="EMBL" id="OUE07700.1"/>
    </source>
</evidence>
<dbReference type="AlphaFoldDB" id="A0A251XQH0"/>
<organism evidence="1 2">
    <name type="scientific">Clavibacter michiganensis</name>
    <dbReference type="NCBI Taxonomy" id="28447"/>
    <lineage>
        <taxon>Bacteria</taxon>
        <taxon>Bacillati</taxon>
        <taxon>Actinomycetota</taxon>
        <taxon>Actinomycetes</taxon>
        <taxon>Micrococcales</taxon>
        <taxon>Microbacteriaceae</taxon>
        <taxon>Clavibacter</taxon>
    </lineage>
</organism>
<dbReference type="EMBL" id="MDHJ01000001">
    <property type="protein sequence ID" value="OUE07700.1"/>
    <property type="molecule type" value="Genomic_DNA"/>
</dbReference>
<dbReference type="Proteomes" id="UP000195106">
    <property type="component" value="Unassembled WGS sequence"/>
</dbReference>
<evidence type="ECO:0008006" key="3">
    <source>
        <dbReference type="Google" id="ProtNLM"/>
    </source>
</evidence>
<evidence type="ECO:0000313" key="2">
    <source>
        <dbReference type="Proteomes" id="UP000195106"/>
    </source>
</evidence>
<comment type="caution">
    <text evidence="1">The sequence shown here is derived from an EMBL/GenBank/DDBJ whole genome shotgun (WGS) entry which is preliminary data.</text>
</comment>
<name>A0A251XQH0_9MICO</name>
<dbReference type="InterPro" id="IPR005560">
    <property type="entry name" value="Csp_YhjQ"/>
</dbReference>
<sequence length="134" mass="13899">MSTTLDLLRTSPADRGDLDLEVLAACIDACGACAAACSACAAACLSEEGVAELTACVSADLDCSEICAATLDTLTRHSADRVDITRLALELCIAACGACADECARHGEMHEHCRICSEECRRCEIACAALLDAL</sequence>
<proteinExistence type="predicted"/>
<accession>A0A251XQH0</accession>
<dbReference type="PANTHER" id="PTHR37310:SF1">
    <property type="entry name" value="CYTOPLASMIC PROTEIN"/>
    <property type="match status" value="1"/>
</dbReference>
<protein>
    <recommendedName>
        <fullName evidence="3">Four-helix bundle copper-binding protein</fullName>
    </recommendedName>
</protein>
<reference evidence="1 2" key="1">
    <citation type="submission" date="2016-08" db="EMBL/GenBank/DDBJ databases">
        <title>Genome sequence of Clavibacter michiganensis spp. strain CASJ009.</title>
        <authorList>
            <person name="Thapa S.P."/>
            <person name="Coaker G."/>
        </authorList>
    </citation>
    <scope>NUCLEOTIDE SEQUENCE [LARGE SCALE GENOMIC DNA]</scope>
    <source>
        <strain evidence="1">CASJ009</strain>
    </source>
</reference>
<dbReference type="Gene3D" id="1.20.1270.360">
    <property type="match status" value="1"/>
</dbReference>
<dbReference type="Pfam" id="PF03860">
    <property type="entry name" value="Csp"/>
    <property type="match status" value="1"/>
</dbReference>
<dbReference type="PANTHER" id="PTHR37310">
    <property type="entry name" value="CYTOPLASMIC PROTEIN-RELATED"/>
    <property type="match status" value="1"/>
</dbReference>